<dbReference type="PANTHER" id="PTHR45626">
    <property type="entry name" value="TRANSCRIPTION TERMINATION FACTOR 2-RELATED"/>
    <property type="match status" value="1"/>
</dbReference>
<dbReference type="Gene3D" id="3.40.50.300">
    <property type="entry name" value="P-loop containing nucleotide triphosphate hydrolases"/>
    <property type="match status" value="1"/>
</dbReference>
<evidence type="ECO:0000256" key="3">
    <source>
        <dbReference type="ARBA" id="ARBA00022840"/>
    </source>
</evidence>
<dbReference type="OrthoDB" id="448448at2759"/>
<dbReference type="PANTHER" id="PTHR45626:SF52">
    <property type="entry name" value="SINGLE-STRANDED DNA-DEPENDENT ATPASE (EUROFUNG)"/>
    <property type="match status" value="1"/>
</dbReference>
<dbReference type="GO" id="GO:0005524">
    <property type="term" value="F:ATP binding"/>
    <property type="evidence" value="ECO:0007669"/>
    <property type="project" value="UniProtKB-KW"/>
</dbReference>
<keyword evidence="1" id="KW-0547">Nucleotide-binding</keyword>
<accession>A0A6A6ELW2</accession>
<name>A0A6A6ELW2_9PEZI</name>
<sequence length="75" mass="8416">LEPQWNPSIEEQALARIHRMGQKRAVITIRYVMAESFEEDILSVQDRKKLLVDWIMSGKRTVDGGDGSAGAPVYG</sequence>
<evidence type="ECO:0008006" key="6">
    <source>
        <dbReference type="Google" id="ProtNLM"/>
    </source>
</evidence>
<evidence type="ECO:0000256" key="2">
    <source>
        <dbReference type="ARBA" id="ARBA00022801"/>
    </source>
</evidence>
<dbReference type="AlphaFoldDB" id="A0A6A6ELW2"/>
<keyword evidence="5" id="KW-1185">Reference proteome</keyword>
<keyword evidence="2" id="KW-0378">Hydrolase</keyword>
<keyword evidence="3" id="KW-0067">ATP-binding</keyword>
<dbReference type="GO" id="GO:0016787">
    <property type="term" value="F:hydrolase activity"/>
    <property type="evidence" value="ECO:0007669"/>
    <property type="project" value="UniProtKB-KW"/>
</dbReference>
<dbReference type="InterPro" id="IPR027417">
    <property type="entry name" value="P-loop_NTPase"/>
</dbReference>
<feature type="non-terminal residue" evidence="4">
    <location>
        <position position="1"/>
    </location>
</feature>
<evidence type="ECO:0000313" key="4">
    <source>
        <dbReference type="EMBL" id="KAF2191709.1"/>
    </source>
</evidence>
<dbReference type="EMBL" id="ML994616">
    <property type="protein sequence ID" value="KAF2191709.1"/>
    <property type="molecule type" value="Genomic_DNA"/>
</dbReference>
<dbReference type="Proteomes" id="UP000800200">
    <property type="component" value="Unassembled WGS sequence"/>
</dbReference>
<evidence type="ECO:0000313" key="5">
    <source>
        <dbReference type="Proteomes" id="UP000800200"/>
    </source>
</evidence>
<dbReference type="GO" id="GO:0005634">
    <property type="term" value="C:nucleus"/>
    <property type="evidence" value="ECO:0007669"/>
    <property type="project" value="TreeGrafter"/>
</dbReference>
<dbReference type="GO" id="GO:0008094">
    <property type="term" value="F:ATP-dependent activity, acting on DNA"/>
    <property type="evidence" value="ECO:0007669"/>
    <property type="project" value="TreeGrafter"/>
</dbReference>
<organism evidence="4 5">
    <name type="scientific">Zopfia rhizophila CBS 207.26</name>
    <dbReference type="NCBI Taxonomy" id="1314779"/>
    <lineage>
        <taxon>Eukaryota</taxon>
        <taxon>Fungi</taxon>
        <taxon>Dikarya</taxon>
        <taxon>Ascomycota</taxon>
        <taxon>Pezizomycotina</taxon>
        <taxon>Dothideomycetes</taxon>
        <taxon>Dothideomycetes incertae sedis</taxon>
        <taxon>Zopfiaceae</taxon>
        <taxon>Zopfia</taxon>
    </lineage>
</organism>
<gene>
    <name evidence="4" type="ORF">K469DRAFT_555725</name>
</gene>
<protein>
    <recommendedName>
        <fullName evidence="6">Helicase C-terminal domain-containing protein</fullName>
    </recommendedName>
</protein>
<reference evidence="4" key="1">
    <citation type="journal article" date="2020" name="Stud. Mycol.">
        <title>101 Dothideomycetes genomes: a test case for predicting lifestyles and emergence of pathogens.</title>
        <authorList>
            <person name="Haridas S."/>
            <person name="Albert R."/>
            <person name="Binder M."/>
            <person name="Bloem J."/>
            <person name="Labutti K."/>
            <person name="Salamov A."/>
            <person name="Andreopoulos B."/>
            <person name="Baker S."/>
            <person name="Barry K."/>
            <person name="Bills G."/>
            <person name="Bluhm B."/>
            <person name="Cannon C."/>
            <person name="Castanera R."/>
            <person name="Culley D."/>
            <person name="Daum C."/>
            <person name="Ezra D."/>
            <person name="Gonzalez J."/>
            <person name="Henrissat B."/>
            <person name="Kuo A."/>
            <person name="Liang C."/>
            <person name="Lipzen A."/>
            <person name="Lutzoni F."/>
            <person name="Magnuson J."/>
            <person name="Mondo S."/>
            <person name="Nolan M."/>
            <person name="Ohm R."/>
            <person name="Pangilinan J."/>
            <person name="Park H.-J."/>
            <person name="Ramirez L."/>
            <person name="Alfaro M."/>
            <person name="Sun H."/>
            <person name="Tritt A."/>
            <person name="Yoshinaga Y."/>
            <person name="Zwiers L.-H."/>
            <person name="Turgeon B."/>
            <person name="Goodwin S."/>
            <person name="Spatafora J."/>
            <person name="Crous P."/>
            <person name="Grigoriev I."/>
        </authorList>
    </citation>
    <scope>NUCLEOTIDE SEQUENCE</scope>
    <source>
        <strain evidence="4">CBS 207.26</strain>
    </source>
</reference>
<evidence type="ECO:0000256" key="1">
    <source>
        <dbReference type="ARBA" id="ARBA00022741"/>
    </source>
</evidence>
<dbReference type="InterPro" id="IPR050628">
    <property type="entry name" value="SNF2_RAD54_helicase_TF"/>
</dbReference>
<proteinExistence type="predicted"/>
<dbReference type="GO" id="GO:0006281">
    <property type="term" value="P:DNA repair"/>
    <property type="evidence" value="ECO:0007669"/>
    <property type="project" value="TreeGrafter"/>
</dbReference>
<dbReference type="SUPFAM" id="SSF52540">
    <property type="entry name" value="P-loop containing nucleoside triphosphate hydrolases"/>
    <property type="match status" value="1"/>
</dbReference>